<reference evidence="1" key="2">
    <citation type="journal article" date="2015" name="Data Brief">
        <title>Shoot transcriptome of the giant reed, Arundo donax.</title>
        <authorList>
            <person name="Barrero R.A."/>
            <person name="Guerrero F.D."/>
            <person name="Moolhuijzen P."/>
            <person name="Goolsby J.A."/>
            <person name="Tidwell J."/>
            <person name="Bellgard S.E."/>
            <person name="Bellgard M.I."/>
        </authorList>
    </citation>
    <scope>NUCLEOTIDE SEQUENCE</scope>
    <source>
        <tissue evidence="1">Shoot tissue taken approximately 20 cm above the soil surface</tissue>
    </source>
</reference>
<dbReference type="AlphaFoldDB" id="A0A0A9CCG5"/>
<dbReference type="EMBL" id="GBRH01228713">
    <property type="protein sequence ID" value="JAD69182.1"/>
    <property type="molecule type" value="Transcribed_RNA"/>
</dbReference>
<proteinExistence type="predicted"/>
<organism evidence="1">
    <name type="scientific">Arundo donax</name>
    <name type="common">Giant reed</name>
    <name type="synonym">Donax arundinaceus</name>
    <dbReference type="NCBI Taxonomy" id="35708"/>
    <lineage>
        <taxon>Eukaryota</taxon>
        <taxon>Viridiplantae</taxon>
        <taxon>Streptophyta</taxon>
        <taxon>Embryophyta</taxon>
        <taxon>Tracheophyta</taxon>
        <taxon>Spermatophyta</taxon>
        <taxon>Magnoliopsida</taxon>
        <taxon>Liliopsida</taxon>
        <taxon>Poales</taxon>
        <taxon>Poaceae</taxon>
        <taxon>PACMAD clade</taxon>
        <taxon>Arundinoideae</taxon>
        <taxon>Arundineae</taxon>
        <taxon>Arundo</taxon>
    </lineage>
</organism>
<sequence length="36" mass="3804">MGSQGSGEVHLQIQKILQRNTHFQGGDSSSSSSSVE</sequence>
<evidence type="ECO:0000313" key="1">
    <source>
        <dbReference type="EMBL" id="JAD69182.1"/>
    </source>
</evidence>
<name>A0A0A9CCG5_ARUDO</name>
<reference evidence="1" key="1">
    <citation type="submission" date="2014-09" db="EMBL/GenBank/DDBJ databases">
        <authorList>
            <person name="Magalhaes I.L.F."/>
            <person name="Oliveira U."/>
            <person name="Santos F.R."/>
            <person name="Vidigal T.H.D.A."/>
            <person name="Brescovit A.D."/>
            <person name="Santos A.J."/>
        </authorList>
    </citation>
    <scope>NUCLEOTIDE SEQUENCE</scope>
    <source>
        <tissue evidence="1">Shoot tissue taken approximately 20 cm above the soil surface</tissue>
    </source>
</reference>
<protein>
    <submittedName>
        <fullName evidence="1">Uncharacterized protein</fullName>
    </submittedName>
</protein>
<accession>A0A0A9CCG5</accession>